<sequence length="103" mass="11909">MYFFHKRRCVTQRRLKHHGSCDGPDFYLLPILSLNVLNFTCGTSLSTNLLRLGNIVSHIYFKLATDVPTPTFQINQKVLQCTAKDQKCLDFSIFILFLGKLKR</sequence>
<reference evidence="1" key="1">
    <citation type="submission" date="2022-03" db="EMBL/GenBank/DDBJ databases">
        <authorList>
            <person name="Sayadi A."/>
        </authorList>
    </citation>
    <scope>NUCLEOTIDE SEQUENCE</scope>
</reference>
<evidence type="ECO:0000313" key="1">
    <source>
        <dbReference type="EMBL" id="CAH2008098.1"/>
    </source>
</evidence>
<dbReference type="Proteomes" id="UP001152888">
    <property type="component" value="Unassembled WGS sequence"/>
</dbReference>
<accession>A0A9P0M3K2</accession>
<proteinExistence type="predicted"/>
<name>A0A9P0M3K2_ACAOB</name>
<dbReference type="AlphaFoldDB" id="A0A9P0M3K2"/>
<keyword evidence="2" id="KW-1185">Reference proteome</keyword>
<comment type="caution">
    <text evidence="1">The sequence shown here is derived from an EMBL/GenBank/DDBJ whole genome shotgun (WGS) entry which is preliminary data.</text>
</comment>
<evidence type="ECO:0000313" key="2">
    <source>
        <dbReference type="Proteomes" id="UP001152888"/>
    </source>
</evidence>
<organism evidence="1 2">
    <name type="scientific">Acanthoscelides obtectus</name>
    <name type="common">Bean weevil</name>
    <name type="synonym">Bruchus obtectus</name>
    <dbReference type="NCBI Taxonomy" id="200917"/>
    <lineage>
        <taxon>Eukaryota</taxon>
        <taxon>Metazoa</taxon>
        <taxon>Ecdysozoa</taxon>
        <taxon>Arthropoda</taxon>
        <taxon>Hexapoda</taxon>
        <taxon>Insecta</taxon>
        <taxon>Pterygota</taxon>
        <taxon>Neoptera</taxon>
        <taxon>Endopterygota</taxon>
        <taxon>Coleoptera</taxon>
        <taxon>Polyphaga</taxon>
        <taxon>Cucujiformia</taxon>
        <taxon>Chrysomeloidea</taxon>
        <taxon>Chrysomelidae</taxon>
        <taxon>Bruchinae</taxon>
        <taxon>Bruchini</taxon>
        <taxon>Acanthoscelides</taxon>
    </lineage>
</organism>
<dbReference type="EMBL" id="CAKOFQ010007783">
    <property type="protein sequence ID" value="CAH2008098.1"/>
    <property type="molecule type" value="Genomic_DNA"/>
</dbReference>
<protein>
    <submittedName>
        <fullName evidence="1">Uncharacterized protein</fullName>
    </submittedName>
</protein>
<gene>
    <name evidence="1" type="ORF">ACAOBT_LOCUS30015</name>
</gene>